<dbReference type="OrthoDB" id="267323at2759"/>
<dbReference type="GO" id="GO:0005524">
    <property type="term" value="F:ATP binding"/>
    <property type="evidence" value="ECO:0007669"/>
    <property type="project" value="InterPro"/>
</dbReference>
<keyword evidence="4" id="KW-1185">Reference proteome</keyword>
<dbReference type="Gene3D" id="3.40.50.1240">
    <property type="entry name" value="Phosphoglycerate mutase-like"/>
    <property type="match status" value="1"/>
</dbReference>
<feature type="region of interest" description="Disordered" evidence="2">
    <location>
        <begin position="1508"/>
        <end position="1533"/>
    </location>
</feature>
<protein>
    <recommendedName>
        <fullName evidence="5">6-phosphofructo-2-kinase</fullName>
    </recommendedName>
</protein>
<feature type="compositionally biased region" description="Low complexity" evidence="2">
    <location>
        <begin position="1508"/>
        <end position="1529"/>
    </location>
</feature>
<feature type="compositionally biased region" description="Low complexity" evidence="2">
    <location>
        <begin position="809"/>
        <end position="820"/>
    </location>
</feature>
<feature type="compositionally biased region" description="Basic residues" evidence="2">
    <location>
        <begin position="624"/>
        <end position="636"/>
    </location>
</feature>
<feature type="compositionally biased region" description="Basic and acidic residues" evidence="2">
    <location>
        <begin position="555"/>
        <end position="567"/>
    </location>
</feature>
<dbReference type="Proteomes" id="UP000494165">
    <property type="component" value="Unassembled WGS sequence"/>
</dbReference>
<evidence type="ECO:0008006" key="5">
    <source>
        <dbReference type="Google" id="ProtNLM"/>
    </source>
</evidence>
<feature type="region of interest" description="Disordered" evidence="2">
    <location>
        <begin position="482"/>
        <end position="708"/>
    </location>
</feature>
<dbReference type="InterPro" id="IPR003094">
    <property type="entry name" value="6Pfruct_kin"/>
</dbReference>
<dbReference type="InterPro" id="IPR013078">
    <property type="entry name" value="His_Pase_superF_clade-1"/>
</dbReference>
<feature type="region of interest" description="Disordered" evidence="2">
    <location>
        <begin position="796"/>
        <end position="820"/>
    </location>
</feature>
<dbReference type="Pfam" id="PF00300">
    <property type="entry name" value="His_Phos_1"/>
    <property type="match status" value="1"/>
</dbReference>
<accession>A0A8S1DGP5</accession>
<sequence length="1749" mass="196961">MLRPDEQNAQGQLPRSDRKHFPNSTKTGYENLVKMEAYAGGRQKTSSDNFDDLDLERPSTKPIDPEELDDNDLRHKLITPLGQQKKTTAIKINLHTDSRKLAETKPTIPPPLPKFPSHTPNFIPLGFPPQGHPPPPLHRLPHMNPLGGHMGSSLGLPFGAPIGLSLAPPLGFSLNPLPPRGVLPSSHIIAPSPVEIVEQPKKEDKPKLPAAAVEKQEKLKELRQTLAITVYQAAELDKHSYRGPLFKRTTSNPNLFLCHICNIKVLNNDVVNHHKGKKHTSNLALVKIVDFKSDKEVDPKEPEIPGVESVIREVPLCQAMLDAFIDSPLIGLEYLVELLDKEDENCHVVCFLCDKRGESLMQNVRQNIISHMIGTTHRMNYLKRHFPRAHEALMGVQNSKDLKLEMGRFVRLVIEAIEKEYGRLKPILADSRTFRVRCNEYKELTENAKHFSETPTKTFTELIGPIKRSPSVECVELSPVRRVRRSRSPNRRARSRSPSIRWNSSPGRDASPGRSRSSEQRRSPVRRRGQSYRSNMRREKSISLSPEGGSSRMSPFDKRLQCRKEPATFDEESGQEVVEIHPNGKKTTLDDALRDTIPISRSVSDMSMSPEPSSPRIAPTISTSRRHSPHFGRSRSPKLDQYGREVSMRRDKRSPDSRRGHYSRRSRSPKRSRKSLSCSPISSRSGSDSPRPMSRTSDAWSSSSKPANYGEKYKRECELIERDIKKKRRHYQTQPEKHPAYNDEWKLFWNRKQQEVKQSGRNPAKYDYTPEWKVFWNERVEELYIRELQERKSELKKRMSFADESNVPRSSRGSKSISKGGSVADVKEVWKNLTGGDIKEDHKPEPKLVKPEYRTVLGVLRHLTALEPQLGSLGPTVNKLLGKSLAMEKVKKESSEDILRDIENVVLLETIKEKFRGQLMAGIVERFNVAATKNAINNITWLLDNAPPPTVQEQILKAEEAPKVAAVEKIVNSSILSAASSAKPSQPKKEAENIAVPGVGNIDRNAIALQIASALLAQGKTDITNEELEQLVEAVVGMAQKKNAEAKEEKKVEVKKVEQEIKEEEVATIPEEDEAPADMSEDDLISCLKIFEFLPEHEKHSIILQLQRLEETDPEKVKELRKFVNAGTEMNSPKELFGQAASDDEDYLDSDVLNAAKKNVEQEIKPKAADSKTLQEATDSMMAGLKGKRLNRQADAIKTELPLPPIGNVVPAAPLAAAAVPQSAGPSYETSQNVYLNAFQHQQMQLHAQQPQQHLQQHQNNPYEQQQNYPYASSQYPQYGGPSYGPLHPEECGVLAKYTPEWSIDRDEPPTSSRITVHSLSSLRLSNKQTSPCEVLIADKIEAFLLSLLPAALAQRLRRTPTIMAPIVSPLSLRQPQSTDAKQSVRAGSTGPQFGPMAVIVEDYGRTHLAKKLGRFLNWTGHQAKGFTMQDENLKWFENKRLAQSPAEFEDICNWLSKGGPAIAVIECSSTTERHRPELCEMLTNCSKECRVLFVECICDETCDKMNPAGKSKSPTTSTSGSSAQSKTTNGPNLQISCIKEQEQFTSLDTEKVKTTEINAMEIQDLRVLTSQLKRTQQTAAFIKATMESLEALNELEAGVCEGLTYEEMQEKHPTEFAWRDQDKLRYRYPWGESYVDIMARVTPVIMELERTSNVLIVSHQAVLRCLVGYFLGKQPDELPYLDVPLHTIMKLTTDGNASTFDLIRLPIECVDTYRQKPQNCSVHRKQEDALRTVPSHYESSINFGLLEH</sequence>
<comment type="caution">
    <text evidence="3">The sequence shown here is derived from an EMBL/GenBank/DDBJ whole genome shotgun (WGS) entry which is preliminary data.</text>
</comment>
<feature type="compositionally biased region" description="Polar residues" evidence="2">
    <location>
        <begin position="696"/>
        <end position="706"/>
    </location>
</feature>
<gene>
    <name evidence="3" type="ORF">CLODIP_2_CD08458</name>
</gene>
<name>A0A8S1DGP5_9INSE</name>
<evidence type="ECO:0000313" key="4">
    <source>
        <dbReference type="Proteomes" id="UP000494165"/>
    </source>
</evidence>
<dbReference type="Gene3D" id="3.40.50.300">
    <property type="entry name" value="P-loop containing nucleotide triphosphate hydrolases"/>
    <property type="match status" value="1"/>
</dbReference>
<dbReference type="GO" id="GO:0003873">
    <property type="term" value="F:6-phosphofructo-2-kinase activity"/>
    <property type="evidence" value="ECO:0007669"/>
    <property type="project" value="TreeGrafter"/>
</dbReference>
<dbReference type="SUPFAM" id="SSF53254">
    <property type="entry name" value="Phosphoglycerate mutase-like"/>
    <property type="match status" value="1"/>
</dbReference>
<dbReference type="EMBL" id="CADEPI010000202">
    <property type="protein sequence ID" value="CAB3380156.1"/>
    <property type="molecule type" value="Genomic_DNA"/>
</dbReference>
<proteinExistence type="inferred from homology"/>
<dbReference type="GO" id="GO:0006003">
    <property type="term" value="P:fructose 2,6-bisphosphate metabolic process"/>
    <property type="evidence" value="ECO:0007669"/>
    <property type="project" value="InterPro"/>
</dbReference>
<dbReference type="CDD" id="cd07067">
    <property type="entry name" value="HP_PGM_like"/>
    <property type="match status" value="1"/>
</dbReference>
<evidence type="ECO:0000313" key="3">
    <source>
        <dbReference type="EMBL" id="CAB3380156.1"/>
    </source>
</evidence>
<feature type="compositionally biased region" description="Basic residues" evidence="2">
    <location>
        <begin position="482"/>
        <end position="495"/>
    </location>
</feature>
<evidence type="ECO:0000256" key="2">
    <source>
        <dbReference type="SAM" id="MobiDB-lite"/>
    </source>
</evidence>
<dbReference type="PANTHER" id="PTHR10606">
    <property type="entry name" value="6-PHOSPHOFRUCTO-2-KINASE/FRUCTOSE-2,6-BISPHOSPHATASE"/>
    <property type="match status" value="1"/>
</dbReference>
<dbReference type="InterPro" id="IPR029033">
    <property type="entry name" value="His_PPase_superfam"/>
</dbReference>
<feature type="compositionally biased region" description="Basic and acidic residues" evidence="2">
    <location>
        <begin position="637"/>
        <end position="659"/>
    </location>
</feature>
<dbReference type="GO" id="GO:0005829">
    <property type="term" value="C:cytosol"/>
    <property type="evidence" value="ECO:0007669"/>
    <property type="project" value="TreeGrafter"/>
</dbReference>
<feature type="compositionally biased region" description="Low complexity" evidence="2">
    <location>
        <begin position="602"/>
        <end position="615"/>
    </location>
</feature>
<dbReference type="GO" id="GO:0004331">
    <property type="term" value="F:fructose-2,6-bisphosphate 2-phosphatase activity"/>
    <property type="evidence" value="ECO:0007669"/>
    <property type="project" value="TreeGrafter"/>
</dbReference>
<dbReference type="InterPro" id="IPR027417">
    <property type="entry name" value="P-loop_NTPase"/>
</dbReference>
<organism evidence="3 4">
    <name type="scientific">Cloeon dipterum</name>
    <dbReference type="NCBI Taxonomy" id="197152"/>
    <lineage>
        <taxon>Eukaryota</taxon>
        <taxon>Metazoa</taxon>
        <taxon>Ecdysozoa</taxon>
        <taxon>Arthropoda</taxon>
        <taxon>Hexapoda</taxon>
        <taxon>Insecta</taxon>
        <taxon>Pterygota</taxon>
        <taxon>Palaeoptera</taxon>
        <taxon>Ephemeroptera</taxon>
        <taxon>Pisciforma</taxon>
        <taxon>Baetidae</taxon>
        <taxon>Cloeon</taxon>
    </lineage>
</organism>
<feature type="compositionally biased region" description="Basic residues" evidence="2">
    <location>
        <begin position="660"/>
        <end position="674"/>
    </location>
</feature>
<dbReference type="PANTHER" id="PTHR10606:SF65">
    <property type="entry name" value="6-PHOSPHOFRUCTO-2-KINASE_FRUCTOSE-2, 6-BISPHOSPHATASE-LIKE PROTEIN"/>
    <property type="match status" value="1"/>
</dbReference>
<comment type="similarity">
    <text evidence="1">In the C-terminal section; belongs to the phosphoglycerate mutase family.</text>
</comment>
<feature type="compositionally biased region" description="Low complexity" evidence="2">
    <location>
        <begin position="675"/>
        <end position="695"/>
    </location>
</feature>
<feature type="region of interest" description="Disordered" evidence="2">
    <location>
        <begin position="1"/>
        <end position="68"/>
    </location>
</feature>
<evidence type="ECO:0000256" key="1">
    <source>
        <dbReference type="ARBA" id="ARBA00008408"/>
    </source>
</evidence>
<reference evidence="3 4" key="1">
    <citation type="submission" date="2020-04" db="EMBL/GenBank/DDBJ databases">
        <authorList>
            <person name="Alioto T."/>
            <person name="Alioto T."/>
            <person name="Gomez Garrido J."/>
        </authorList>
    </citation>
    <scope>NUCLEOTIDE SEQUENCE [LARGE SCALE GENOMIC DNA]</scope>
</reference>